<evidence type="ECO:0000256" key="4">
    <source>
        <dbReference type="PROSITE-ProRule" id="PRU00134"/>
    </source>
</evidence>
<evidence type="ECO:0000256" key="3">
    <source>
        <dbReference type="ARBA" id="ARBA00022833"/>
    </source>
</evidence>
<dbReference type="PROSITE" id="PS01360">
    <property type="entry name" value="ZF_MYND_1"/>
    <property type="match status" value="1"/>
</dbReference>
<dbReference type="Gene3D" id="6.10.140.2220">
    <property type="match status" value="1"/>
</dbReference>
<reference evidence="6 7" key="1">
    <citation type="submission" date="2024-09" db="EMBL/GenBank/DDBJ databases">
        <title>T2T genomes of carrot and Alternaria dauci and their utility for understanding host-pathogen interaction during carrot leaf blight disease.</title>
        <authorList>
            <person name="Liu W."/>
            <person name="Xu S."/>
            <person name="Ou C."/>
            <person name="Liu X."/>
            <person name="Zhuang F."/>
            <person name="Deng X.W."/>
        </authorList>
    </citation>
    <scope>NUCLEOTIDE SEQUENCE [LARGE SCALE GENOMIC DNA]</scope>
    <source>
        <strain evidence="6 7">A2016</strain>
    </source>
</reference>
<keyword evidence="7" id="KW-1185">Reference proteome</keyword>
<name>A0ABR3UU13_9PLEO</name>
<protein>
    <recommendedName>
        <fullName evidence="5">MYND-type domain-containing protein</fullName>
    </recommendedName>
</protein>
<evidence type="ECO:0000313" key="7">
    <source>
        <dbReference type="Proteomes" id="UP001578633"/>
    </source>
</evidence>
<feature type="domain" description="MYND-type" evidence="5">
    <location>
        <begin position="225"/>
        <end position="267"/>
    </location>
</feature>
<evidence type="ECO:0000256" key="2">
    <source>
        <dbReference type="ARBA" id="ARBA00022771"/>
    </source>
</evidence>
<keyword evidence="1" id="KW-0479">Metal-binding</keyword>
<keyword evidence="3" id="KW-0862">Zinc</keyword>
<dbReference type="EMBL" id="JBHGVX010000001">
    <property type="protein sequence ID" value="KAL1799961.1"/>
    <property type="molecule type" value="Genomic_DNA"/>
</dbReference>
<dbReference type="PROSITE" id="PS50865">
    <property type="entry name" value="ZF_MYND_2"/>
    <property type="match status" value="1"/>
</dbReference>
<dbReference type="InterPro" id="IPR002893">
    <property type="entry name" value="Znf_MYND"/>
</dbReference>
<dbReference type="RefSeq" id="XP_069310545.1">
    <property type="nucleotide sequence ID" value="XM_069447584.1"/>
</dbReference>
<accession>A0ABR3UU13</accession>
<dbReference type="Pfam" id="PF01753">
    <property type="entry name" value="zf-MYND"/>
    <property type="match status" value="1"/>
</dbReference>
<evidence type="ECO:0000256" key="1">
    <source>
        <dbReference type="ARBA" id="ARBA00022723"/>
    </source>
</evidence>
<gene>
    <name evidence="6" type="ORF">ACET3X_000303</name>
</gene>
<organism evidence="6 7">
    <name type="scientific">Alternaria dauci</name>
    <dbReference type="NCBI Taxonomy" id="48095"/>
    <lineage>
        <taxon>Eukaryota</taxon>
        <taxon>Fungi</taxon>
        <taxon>Dikarya</taxon>
        <taxon>Ascomycota</taxon>
        <taxon>Pezizomycotina</taxon>
        <taxon>Dothideomycetes</taxon>
        <taxon>Pleosporomycetidae</taxon>
        <taxon>Pleosporales</taxon>
        <taxon>Pleosporineae</taxon>
        <taxon>Pleosporaceae</taxon>
        <taxon>Alternaria</taxon>
        <taxon>Alternaria sect. Porri</taxon>
    </lineage>
</organism>
<dbReference type="Proteomes" id="UP001578633">
    <property type="component" value="Chromosome 1"/>
</dbReference>
<comment type="caution">
    <text evidence="6">The sequence shown here is derived from an EMBL/GenBank/DDBJ whole genome shotgun (WGS) entry which is preliminary data.</text>
</comment>
<dbReference type="SUPFAM" id="SSF144232">
    <property type="entry name" value="HIT/MYND zinc finger-like"/>
    <property type="match status" value="1"/>
</dbReference>
<evidence type="ECO:0000259" key="5">
    <source>
        <dbReference type="PROSITE" id="PS50865"/>
    </source>
</evidence>
<keyword evidence="2 4" id="KW-0863">Zinc-finger</keyword>
<dbReference type="GeneID" id="96080625"/>
<evidence type="ECO:0000313" key="6">
    <source>
        <dbReference type="EMBL" id="KAL1799961.1"/>
    </source>
</evidence>
<sequence length="274" mass="30389">MGAWGYCLFQSDQDLDNVGDMGHQAGLTELEEAAKAVARSQGNSEEDTERSIHYDLYAPCCSDSEVVRKHLDSGALVEMIAKREAKILAPLNGSIDESAEYWFSDPCYMYVLLGACAMTHGCRLPASFLAMLKKVYTEAGLMPDAQRQMHKALFGPDGYKNGEPYDFESKSLLEEANSRSDEHDGGGFRLMNVPNPLFFNPGRTNSLTSLVVKELRDQFNKPDECGGCGVEERPGGKNLLTCSKCMNRMYCSTSCQKKHWKIHKKVCEPATVSL</sequence>
<proteinExistence type="predicted"/>